<keyword evidence="6 7" id="KW-0119">Carbohydrate metabolism</keyword>
<dbReference type="Gene3D" id="3.30.540.10">
    <property type="entry name" value="Fructose-1,6-Bisphosphatase, subunit A, domain 1"/>
    <property type="match status" value="1"/>
</dbReference>
<dbReference type="SUPFAM" id="SSF56655">
    <property type="entry name" value="Carbohydrate phosphatase"/>
    <property type="match status" value="1"/>
</dbReference>
<dbReference type="GO" id="GO:0046872">
    <property type="term" value="F:metal ion binding"/>
    <property type="evidence" value="ECO:0007669"/>
    <property type="project" value="UniProtKB-KW"/>
</dbReference>
<sequence length="329" mass="34458">MTQQPETDASKIDRYLTLELARASERAAVAAAKFRGRGDEMAADLAAAEAMREELSQLPVRGRIVIGEGDEDAAPMLYIGEEIGAGVGPRVDLGVAALEGSTLCAKDMPGSMAVVAMAPAGSLLHAPNVYMDKIAIGPGYPEGTIDLDRDPGDNIRALAIAKGVRASEITVSILDRPRHAEIIRNCRIAGACVRLITDGDVAAIILTTHPFETGVDMYLGRGGASEGVLAACVLRCAGGQMQGRLALESRDQIAQAQRLGLLDPRRKYSVGDMAAGDVVVCVTGVTAGPLVGGVSLGKTTIDTETIVYRSATGTIRRIHATHRAIGKFD</sequence>
<reference evidence="8 9" key="1">
    <citation type="submission" date="2018-11" db="EMBL/GenBank/DDBJ databases">
        <title>Genome squencing of methanotrophic bacteria isolated from alkaline groundwater in Korea.</title>
        <authorList>
            <person name="Nguyen L.N."/>
        </authorList>
    </citation>
    <scope>NUCLEOTIDE SEQUENCE [LARGE SCALE GENOMIC DNA]</scope>
    <source>
        <strain evidence="8 9">GW6</strain>
    </source>
</reference>
<dbReference type="GO" id="GO:0042132">
    <property type="term" value="F:fructose 1,6-bisphosphate 1-phosphatase activity"/>
    <property type="evidence" value="ECO:0007669"/>
    <property type="project" value="UniProtKB-EC"/>
</dbReference>
<dbReference type="RefSeq" id="WP_124738323.1">
    <property type="nucleotide sequence ID" value="NZ_CP034086.1"/>
</dbReference>
<evidence type="ECO:0000256" key="7">
    <source>
        <dbReference type="PIRNR" id="PIRNR004532"/>
    </source>
</evidence>
<dbReference type="GO" id="GO:0030388">
    <property type="term" value="P:fructose 1,6-bisphosphate metabolic process"/>
    <property type="evidence" value="ECO:0007669"/>
    <property type="project" value="TreeGrafter"/>
</dbReference>
<dbReference type="GO" id="GO:0005829">
    <property type="term" value="C:cytosol"/>
    <property type="evidence" value="ECO:0007669"/>
    <property type="project" value="TreeGrafter"/>
</dbReference>
<keyword evidence="3" id="KW-0479">Metal-binding</keyword>
<dbReference type="InterPro" id="IPR004464">
    <property type="entry name" value="FBPase_class-2/SBPase"/>
</dbReference>
<dbReference type="EMBL" id="CP034086">
    <property type="protein sequence ID" value="AZG76537.1"/>
    <property type="molecule type" value="Genomic_DNA"/>
</dbReference>
<evidence type="ECO:0000313" key="8">
    <source>
        <dbReference type="EMBL" id="AZG76537.1"/>
    </source>
</evidence>
<dbReference type="NCBIfam" id="TIGR00330">
    <property type="entry name" value="glpX"/>
    <property type="match status" value="1"/>
</dbReference>
<evidence type="ECO:0000256" key="1">
    <source>
        <dbReference type="ARBA" id="ARBA00001273"/>
    </source>
</evidence>
<dbReference type="KEGG" id="mros:EHO51_07230"/>
<dbReference type="PIRSF" id="PIRSF004532">
    <property type="entry name" value="GlpX"/>
    <property type="match status" value="1"/>
</dbReference>
<evidence type="ECO:0000256" key="4">
    <source>
        <dbReference type="ARBA" id="ARBA00022801"/>
    </source>
</evidence>
<evidence type="ECO:0000313" key="9">
    <source>
        <dbReference type="Proteomes" id="UP000273982"/>
    </source>
</evidence>
<organism evidence="8 9">
    <name type="scientific">Methylocystis rosea</name>
    <dbReference type="NCBI Taxonomy" id="173366"/>
    <lineage>
        <taxon>Bacteria</taxon>
        <taxon>Pseudomonadati</taxon>
        <taxon>Pseudomonadota</taxon>
        <taxon>Alphaproteobacteria</taxon>
        <taxon>Hyphomicrobiales</taxon>
        <taxon>Methylocystaceae</taxon>
        <taxon>Methylocystis</taxon>
    </lineage>
</organism>
<protein>
    <recommendedName>
        <fullName evidence="7">Fructose-1,6-bisphosphatase</fullName>
    </recommendedName>
</protein>
<keyword evidence="5" id="KW-0464">Manganese</keyword>
<dbReference type="PANTHER" id="PTHR30447:SF0">
    <property type="entry name" value="FRUCTOSE-1,6-BISPHOSPHATASE 1 CLASS 2-RELATED"/>
    <property type="match status" value="1"/>
</dbReference>
<evidence type="ECO:0000256" key="2">
    <source>
        <dbReference type="ARBA" id="ARBA00008989"/>
    </source>
</evidence>
<comment type="similarity">
    <text evidence="2 7">Belongs to the FBPase class 2 family.</text>
</comment>
<name>A0A3G8M497_9HYPH</name>
<evidence type="ECO:0000256" key="3">
    <source>
        <dbReference type="ARBA" id="ARBA00022723"/>
    </source>
</evidence>
<dbReference type="GO" id="GO:0006071">
    <property type="term" value="P:glycerol metabolic process"/>
    <property type="evidence" value="ECO:0007669"/>
    <property type="project" value="InterPro"/>
</dbReference>
<keyword evidence="4 8" id="KW-0378">Hydrolase</keyword>
<comment type="catalytic activity">
    <reaction evidence="1">
        <text>beta-D-fructose 1,6-bisphosphate + H2O = beta-D-fructose 6-phosphate + phosphate</text>
        <dbReference type="Rhea" id="RHEA:11064"/>
        <dbReference type="ChEBI" id="CHEBI:15377"/>
        <dbReference type="ChEBI" id="CHEBI:32966"/>
        <dbReference type="ChEBI" id="CHEBI:43474"/>
        <dbReference type="ChEBI" id="CHEBI:57634"/>
        <dbReference type="EC" id="3.1.3.11"/>
    </reaction>
</comment>
<proteinExistence type="inferred from homology"/>
<dbReference type="AlphaFoldDB" id="A0A3G8M497"/>
<dbReference type="Gene3D" id="3.40.190.90">
    <property type="match status" value="1"/>
</dbReference>
<evidence type="ECO:0000256" key="5">
    <source>
        <dbReference type="ARBA" id="ARBA00023211"/>
    </source>
</evidence>
<dbReference type="PANTHER" id="PTHR30447">
    <property type="entry name" value="FRUCTOSE-1,6-BISPHOSPHATASE CLASS 2"/>
    <property type="match status" value="1"/>
</dbReference>
<gene>
    <name evidence="8" type="primary">glpX</name>
    <name evidence="8" type="ORF">EHO51_07230</name>
</gene>
<accession>A0A3G8M497</accession>
<dbReference type="GO" id="GO:0006094">
    <property type="term" value="P:gluconeogenesis"/>
    <property type="evidence" value="ECO:0007669"/>
    <property type="project" value="InterPro"/>
</dbReference>
<dbReference type="Pfam" id="PF03320">
    <property type="entry name" value="FBPase_glpX"/>
    <property type="match status" value="1"/>
</dbReference>
<dbReference type="Proteomes" id="UP000273982">
    <property type="component" value="Chromosome"/>
</dbReference>
<evidence type="ECO:0000256" key="6">
    <source>
        <dbReference type="ARBA" id="ARBA00023277"/>
    </source>
</evidence>